<dbReference type="Gene3D" id="3.80.10.10">
    <property type="entry name" value="Ribonuclease Inhibitor"/>
    <property type="match status" value="1"/>
</dbReference>
<dbReference type="InterPro" id="IPR032675">
    <property type="entry name" value="LRR_dom_sf"/>
</dbReference>
<feature type="compositionally biased region" description="Basic and acidic residues" evidence="1">
    <location>
        <begin position="136"/>
        <end position="145"/>
    </location>
</feature>
<dbReference type="Proteomes" id="UP000467840">
    <property type="component" value="Chromosome 2"/>
</dbReference>
<proteinExistence type="predicted"/>
<dbReference type="Pfam" id="PF23247">
    <property type="entry name" value="LRR_RPS2"/>
    <property type="match status" value="1"/>
</dbReference>
<comment type="caution">
    <text evidence="3">The sequence shown here is derived from an EMBL/GenBank/DDBJ whole genome shotgun (WGS) entry which is preliminary data.</text>
</comment>
<dbReference type="EMBL" id="JAAGAX010000015">
    <property type="protein sequence ID" value="KAF2290916.1"/>
    <property type="molecule type" value="Genomic_DNA"/>
</dbReference>
<evidence type="ECO:0000313" key="4">
    <source>
        <dbReference type="Proteomes" id="UP000467840"/>
    </source>
</evidence>
<sequence length="166" mass="18941">MEVIFSFEGLILEEYHATTGVLNSMEEMRFRRLSNLKHLLTRLLIRRKNTLRRIEDGQPSDGDLSNVRVLDVENCQDWVNLIPYILIECLQKLEKLSVVNCGSLMEIFDFEGVNADGGNVEVVANDESDSSEYEVDDKSDVAKCEVDDESDDAKYEVDDESDVKQL</sequence>
<accession>A0A6A6KS65</accession>
<gene>
    <name evidence="3" type="ORF">GH714_016642</name>
</gene>
<feature type="region of interest" description="Disordered" evidence="1">
    <location>
        <begin position="125"/>
        <end position="166"/>
    </location>
</feature>
<feature type="domain" description="Disease resistance protein At4g27190-like leucine-rich repeats" evidence="2">
    <location>
        <begin position="43"/>
        <end position="117"/>
    </location>
</feature>
<feature type="compositionally biased region" description="Basic and acidic residues" evidence="1">
    <location>
        <begin position="152"/>
        <end position="166"/>
    </location>
</feature>
<reference evidence="3 4" key="1">
    <citation type="journal article" date="2020" name="Mol. Plant">
        <title>The Chromosome-Based Rubber Tree Genome Provides New Insights into Spurge Genome Evolution and Rubber Biosynthesis.</title>
        <authorList>
            <person name="Liu J."/>
            <person name="Shi C."/>
            <person name="Shi C.C."/>
            <person name="Li W."/>
            <person name="Zhang Q.J."/>
            <person name="Zhang Y."/>
            <person name="Li K."/>
            <person name="Lu H.F."/>
            <person name="Shi C."/>
            <person name="Zhu S.T."/>
            <person name="Xiao Z.Y."/>
            <person name="Nan H."/>
            <person name="Yue Y."/>
            <person name="Zhu X.G."/>
            <person name="Wu Y."/>
            <person name="Hong X.N."/>
            <person name="Fan G.Y."/>
            <person name="Tong Y."/>
            <person name="Zhang D."/>
            <person name="Mao C.L."/>
            <person name="Liu Y.L."/>
            <person name="Hao S.J."/>
            <person name="Liu W.Q."/>
            <person name="Lv M.Q."/>
            <person name="Zhang H.B."/>
            <person name="Liu Y."/>
            <person name="Hu-Tang G.R."/>
            <person name="Wang J.P."/>
            <person name="Wang J.H."/>
            <person name="Sun Y.H."/>
            <person name="Ni S.B."/>
            <person name="Chen W.B."/>
            <person name="Zhang X.C."/>
            <person name="Jiao Y.N."/>
            <person name="Eichler E.E."/>
            <person name="Li G.H."/>
            <person name="Liu X."/>
            <person name="Gao L.Z."/>
        </authorList>
    </citation>
    <scope>NUCLEOTIDE SEQUENCE [LARGE SCALE GENOMIC DNA]</scope>
    <source>
        <strain evidence="4">cv. GT1</strain>
        <tissue evidence="3">Leaf</tissue>
    </source>
</reference>
<dbReference type="InterPro" id="IPR057135">
    <property type="entry name" value="At4g27190-like_LRR"/>
</dbReference>
<organism evidence="3 4">
    <name type="scientific">Hevea brasiliensis</name>
    <name type="common">Para rubber tree</name>
    <name type="synonym">Siphonia brasiliensis</name>
    <dbReference type="NCBI Taxonomy" id="3981"/>
    <lineage>
        <taxon>Eukaryota</taxon>
        <taxon>Viridiplantae</taxon>
        <taxon>Streptophyta</taxon>
        <taxon>Embryophyta</taxon>
        <taxon>Tracheophyta</taxon>
        <taxon>Spermatophyta</taxon>
        <taxon>Magnoliopsida</taxon>
        <taxon>eudicotyledons</taxon>
        <taxon>Gunneridae</taxon>
        <taxon>Pentapetalae</taxon>
        <taxon>rosids</taxon>
        <taxon>fabids</taxon>
        <taxon>Malpighiales</taxon>
        <taxon>Euphorbiaceae</taxon>
        <taxon>Crotonoideae</taxon>
        <taxon>Micrandreae</taxon>
        <taxon>Hevea</taxon>
    </lineage>
</organism>
<feature type="compositionally biased region" description="Acidic residues" evidence="1">
    <location>
        <begin position="125"/>
        <end position="135"/>
    </location>
</feature>
<evidence type="ECO:0000259" key="2">
    <source>
        <dbReference type="Pfam" id="PF23247"/>
    </source>
</evidence>
<evidence type="ECO:0000256" key="1">
    <source>
        <dbReference type="SAM" id="MobiDB-lite"/>
    </source>
</evidence>
<dbReference type="AlphaFoldDB" id="A0A6A6KS65"/>
<evidence type="ECO:0000313" key="3">
    <source>
        <dbReference type="EMBL" id="KAF2290916.1"/>
    </source>
</evidence>
<name>A0A6A6KS65_HEVBR</name>
<protein>
    <recommendedName>
        <fullName evidence="2">Disease resistance protein At4g27190-like leucine-rich repeats domain-containing protein</fullName>
    </recommendedName>
</protein>
<keyword evidence="4" id="KW-1185">Reference proteome</keyword>